<dbReference type="PROSITE" id="PS50011">
    <property type="entry name" value="PROTEIN_KINASE_DOM"/>
    <property type="match status" value="1"/>
</dbReference>
<sequence length="135" mass="15823">MSRIEDFKKIKKLPGSAKGKTFLAKKLSTMGIYVLKSVDYLEEEDKKRADEEVAQMSRLDSRFTVRLIDTFVQNDELFMVMEYCPDGDLRNTIVELQKLPEKERIIRVWEIVGQMIRALDYLHSMGIIHRLVNII</sequence>
<evidence type="ECO:0000256" key="6">
    <source>
        <dbReference type="ARBA" id="ARBA00022840"/>
    </source>
</evidence>
<feature type="domain" description="Protein kinase" evidence="9">
    <location>
        <begin position="7"/>
        <end position="135"/>
    </location>
</feature>
<comment type="catalytic activity">
    <reaction evidence="8">
        <text>L-seryl-[protein] + ATP = O-phospho-L-seryl-[protein] + ADP + H(+)</text>
        <dbReference type="Rhea" id="RHEA:17989"/>
        <dbReference type="Rhea" id="RHEA-COMP:9863"/>
        <dbReference type="Rhea" id="RHEA-COMP:11604"/>
        <dbReference type="ChEBI" id="CHEBI:15378"/>
        <dbReference type="ChEBI" id="CHEBI:29999"/>
        <dbReference type="ChEBI" id="CHEBI:30616"/>
        <dbReference type="ChEBI" id="CHEBI:83421"/>
        <dbReference type="ChEBI" id="CHEBI:456216"/>
        <dbReference type="EC" id="2.7.11.1"/>
    </reaction>
</comment>
<dbReference type="GO" id="GO:0005524">
    <property type="term" value="F:ATP binding"/>
    <property type="evidence" value="ECO:0007669"/>
    <property type="project" value="UniProtKB-KW"/>
</dbReference>
<gene>
    <name evidence="10" type="ORF">EZS28_003872</name>
</gene>
<comment type="catalytic activity">
    <reaction evidence="7">
        <text>L-threonyl-[protein] + ATP = O-phospho-L-threonyl-[protein] + ADP + H(+)</text>
        <dbReference type="Rhea" id="RHEA:46608"/>
        <dbReference type="Rhea" id="RHEA-COMP:11060"/>
        <dbReference type="Rhea" id="RHEA-COMP:11605"/>
        <dbReference type="ChEBI" id="CHEBI:15378"/>
        <dbReference type="ChEBI" id="CHEBI:30013"/>
        <dbReference type="ChEBI" id="CHEBI:30616"/>
        <dbReference type="ChEBI" id="CHEBI:61977"/>
        <dbReference type="ChEBI" id="CHEBI:456216"/>
        <dbReference type="EC" id="2.7.11.1"/>
    </reaction>
</comment>
<dbReference type="SUPFAM" id="SSF56112">
    <property type="entry name" value="Protein kinase-like (PK-like)"/>
    <property type="match status" value="1"/>
</dbReference>
<dbReference type="PANTHER" id="PTHR44899:SF3">
    <property type="entry name" value="SERINE_THREONINE-PROTEIN KINASE NEK1"/>
    <property type="match status" value="1"/>
</dbReference>
<dbReference type="Proteomes" id="UP000324800">
    <property type="component" value="Unassembled WGS sequence"/>
</dbReference>
<dbReference type="PANTHER" id="PTHR44899">
    <property type="entry name" value="CAMK FAMILY PROTEIN KINASE"/>
    <property type="match status" value="1"/>
</dbReference>
<dbReference type="EMBL" id="SNRW01000536">
    <property type="protein sequence ID" value="KAA6400596.1"/>
    <property type="molecule type" value="Genomic_DNA"/>
</dbReference>
<proteinExistence type="predicted"/>
<keyword evidence="6" id="KW-0067">ATP-binding</keyword>
<evidence type="ECO:0000313" key="10">
    <source>
        <dbReference type="EMBL" id="KAA6400596.1"/>
    </source>
</evidence>
<name>A0A5J4X1F0_9EUKA</name>
<evidence type="ECO:0000256" key="8">
    <source>
        <dbReference type="ARBA" id="ARBA00048679"/>
    </source>
</evidence>
<dbReference type="Pfam" id="PF00069">
    <property type="entry name" value="Pkinase"/>
    <property type="match status" value="1"/>
</dbReference>
<evidence type="ECO:0000256" key="3">
    <source>
        <dbReference type="ARBA" id="ARBA00022679"/>
    </source>
</evidence>
<dbReference type="InterPro" id="IPR000719">
    <property type="entry name" value="Prot_kinase_dom"/>
</dbReference>
<reference evidence="10 11" key="1">
    <citation type="submission" date="2019-03" db="EMBL/GenBank/DDBJ databases">
        <title>Single cell metagenomics reveals metabolic interactions within the superorganism composed of flagellate Streblomastix strix and complex community of Bacteroidetes bacteria on its surface.</title>
        <authorList>
            <person name="Treitli S.C."/>
            <person name="Kolisko M."/>
            <person name="Husnik F."/>
            <person name="Keeling P."/>
            <person name="Hampl V."/>
        </authorList>
    </citation>
    <scope>NUCLEOTIDE SEQUENCE [LARGE SCALE GENOMIC DNA]</scope>
    <source>
        <strain evidence="10">ST1C</strain>
    </source>
</reference>
<evidence type="ECO:0000256" key="2">
    <source>
        <dbReference type="ARBA" id="ARBA00022527"/>
    </source>
</evidence>
<dbReference type="InterPro" id="IPR051131">
    <property type="entry name" value="NEK_Ser/Thr_kinase_NIMA"/>
</dbReference>
<dbReference type="Gene3D" id="1.10.510.10">
    <property type="entry name" value="Transferase(Phosphotransferase) domain 1"/>
    <property type="match status" value="1"/>
</dbReference>
<evidence type="ECO:0000313" key="11">
    <source>
        <dbReference type="Proteomes" id="UP000324800"/>
    </source>
</evidence>
<organism evidence="10 11">
    <name type="scientific">Streblomastix strix</name>
    <dbReference type="NCBI Taxonomy" id="222440"/>
    <lineage>
        <taxon>Eukaryota</taxon>
        <taxon>Metamonada</taxon>
        <taxon>Preaxostyla</taxon>
        <taxon>Oxymonadida</taxon>
        <taxon>Streblomastigidae</taxon>
        <taxon>Streblomastix</taxon>
    </lineage>
</organism>
<evidence type="ECO:0000259" key="9">
    <source>
        <dbReference type="PROSITE" id="PS50011"/>
    </source>
</evidence>
<evidence type="ECO:0000256" key="7">
    <source>
        <dbReference type="ARBA" id="ARBA00047899"/>
    </source>
</evidence>
<keyword evidence="5" id="KW-0418">Kinase</keyword>
<evidence type="ECO:0000256" key="1">
    <source>
        <dbReference type="ARBA" id="ARBA00012513"/>
    </source>
</evidence>
<protein>
    <recommendedName>
        <fullName evidence="1">non-specific serine/threonine protein kinase</fullName>
        <ecNumber evidence="1">2.7.11.1</ecNumber>
    </recommendedName>
</protein>
<dbReference type="SMART" id="SM00220">
    <property type="entry name" value="S_TKc"/>
    <property type="match status" value="1"/>
</dbReference>
<keyword evidence="4" id="KW-0547">Nucleotide-binding</keyword>
<dbReference type="AlphaFoldDB" id="A0A5J4X1F0"/>
<accession>A0A5J4X1F0</accession>
<keyword evidence="3" id="KW-0808">Transferase</keyword>
<dbReference type="GO" id="GO:0004674">
    <property type="term" value="F:protein serine/threonine kinase activity"/>
    <property type="evidence" value="ECO:0007669"/>
    <property type="project" value="UniProtKB-KW"/>
</dbReference>
<keyword evidence="2" id="KW-0723">Serine/threonine-protein kinase</keyword>
<dbReference type="OrthoDB" id="347657at2759"/>
<dbReference type="InterPro" id="IPR011009">
    <property type="entry name" value="Kinase-like_dom_sf"/>
</dbReference>
<comment type="caution">
    <text evidence="10">The sequence shown here is derived from an EMBL/GenBank/DDBJ whole genome shotgun (WGS) entry which is preliminary data.</text>
</comment>
<evidence type="ECO:0000256" key="4">
    <source>
        <dbReference type="ARBA" id="ARBA00022741"/>
    </source>
</evidence>
<dbReference type="EC" id="2.7.11.1" evidence="1"/>
<evidence type="ECO:0000256" key="5">
    <source>
        <dbReference type="ARBA" id="ARBA00022777"/>
    </source>
</evidence>